<dbReference type="RefSeq" id="WP_070049204.1">
    <property type="nucleotide sequence ID" value="NZ_CBCSDO010000004.1"/>
</dbReference>
<dbReference type="OrthoDB" id="581870at2"/>
<accession>A0A1E7Q627</accession>
<name>A0A1E7Q627_9GAMM</name>
<evidence type="ECO:0000256" key="3">
    <source>
        <dbReference type="ARBA" id="ARBA00022692"/>
    </source>
</evidence>
<keyword evidence="8" id="KW-1185">Reference proteome</keyword>
<feature type="transmembrane region" description="Helical" evidence="6">
    <location>
        <begin position="157"/>
        <end position="178"/>
    </location>
</feature>
<evidence type="ECO:0000256" key="6">
    <source>
        <dbReference type="SAM" id="Phobius"/>
    </source>
</evidence>
<dbReference type="GO" id="GO:0015171">
    <property type="term" value="F:amino acid transmembrane transporter activity"/>
    <property type="evidence" value="ECO:0007669"/>
    <property type="project" value="TreeGrafter"/>
</dbReference>
<dbReference type="InterPro" id="IPR001123">
    <property type="entry name" value="LeuE-type"/>
</dbReference>
<comment type="subcellular location">
    <subcellularLocation>
        <location evidence="1">Cell membrane</location>
        <topology evidence="1">Multi-pass membrane protein</topology>
    </subcellularLocation>
</comment>
<dbReference type="PIRSF" id="PIRSF006324">
    <property type="entry name" value="LeuE"/>
    <property type="match status" value="1"/>
</dbReference>
<evidence type="ECO:0000256" key="1">
    <source>
        <dbReference type="ARBA" id="ARBA00004651"/>
    </source>
</evidence>
<reference evidence="8" key="1">
    <citation type="submission" date="2016-09" db="EMBL/GenBank/DDBJ databases">
        <authorList>
            <person name="Wan X."/>
            <person name="Hou S."/>
        </authorList>
    </citation>
    <scope>NUCLEOTIDE SEQUENCE [LARGE SCALE GENOMIC DNA]</scope>
    <source>
        <strain evidence="8">KH87</strain>
    </source>
</reference>
<feature type="transmembrane region" description="Helical" evidence="6">
    <location>
        <begin position="71"/>
        <end position="89"/>
    </location>
</feature>
<keyword evidence="3 6" id="KW-0812">Transmembrane</keyword>
<keyword evidence="5 6" id="KW-0472">Membrane</keyword>
<keyword evidence="2" id="KW-1003">Cell membrane</keyword>
<evidence type="ECO:0000256" key="4">
    <source>
        <dbReference type="ARBA" id="ARBA00022989"/>
    </source>
</evidence>
<keyword evidence="4 6" id="KW-1133">Transmembrane helix</keyword>
<dbReference type="STRING" id="1628148.BI198_08740"/>
<dbReference type="EMBL" id="MKEK01000001">
    <property type="protein sequence ID" value="OEY69634.1"/>
    <property type="molecule type" value="Genomic_DNA"/>
</dbReference>
<evidence type="ECO:0000313" key="7">
    <source>
        <dbReference type="EMBL" id="OEY69634.1"/>
    </source>
</evidence>
<feature type="transmembrane region" description="Helical" evidence="6">
    <location>
        <begin position="6"/>
        <end position="29"/>
    </location>
</feature>
<evidence type="ECO:0000313" key="8">
    <source>
        <dbReference type="Proteomes" id="UP000242258"/>
    </source>
</evidence>
<sequence length="217" mass="23517">MSFWPEFFVIATVHLMAVASPGPDFAIVLRYAVRYGVKAAIAASIGIGSAILLHVTYSLIGIGVLIQTTPWLFQLLSVVAALYLAYIGIQALRSKPSVETSAASTDPAAASLHAAPSVRKAFIAGFITNGLNPKATLFFLSLFAVIIAPTTPLEYKLIYGLYMAVATALWFSFLSLILTRQKVRRFLLAKGYWFDRAMGLLLLALALHLIFSSFVNA</sequence>
<dbReference type="AlphaFoldDB" id="A0A1E7Q627"/>
<evidence type="ECO:0000256" key="5">
    <source>
        <dbReference type="ARBA" id="ARBA00023136"/>
    </source>
</evidence>
<feature type="transmembrane region" description="Helical" evidence="6">
    <location>
        <begin position="41"/>
        <end position="65"/>
    </location>
</feature>
<organism evidence="7 8">
    <name type="scientific">Rheinheimera salexigens</name>
    <dbReference type="NCBI Taxonomy" id="1628148"/>
    <lineage>
        <taxon>Bacteria</taxon>
        <taxon>Pseudomonadati</taxon>
        <taxon>Pseudomonadota</taxon>
        <taxon>Gammaproteobacteria</taxon>
        <taxon>Chromatiales</taxon>
        <taxon>Chromatiaceae</taxon>
        <taxon>Rheinheimera</taxon>
    </lineage>
</organism>
<evidence type="ECO:0000256" key="2">
    <source>
        <dbReference type="ARBA" id="ARBA00022475"/>
    </source>
</evidence>
<dbReference type="Pfam" id="PF01810">
    <property type="entry name" value="LysE"/>
    <property type="match status" value="1"/>
</dbReference>
<dbReference type="Proteomes" id="UP000242258">
    <property type="component" value="Unassembled WGS sequence"/>
</dbReference>
<dbReference type="PANTHER" id="PTHR30086">
    <property type="entry name" value="ARGININE EXPORTER PROTEIN ARGO"/>
    <property type="match status" value="1"/>
</dbReference>
<dbReference type="GO" id="GO:0005886">
    <property type="term" value="C:plasma membrane"/>
    <property type="evidence" value="ECO:0007669"/>
    <property type="project" value="UniProtKB-SubCell"/>
</dbReference>
<feature type="transmembrane region" description="Helical" evidence="6">
    <location>
        <begin position="135"/>
        <end position="151"/>
    </location>
</feature>
<comment type="caution">
    <text evidence="7">The sequence shown here is derived from an EMBL/GenBank/DDBJ whole genome shotgun (WGS) entry which is preliminary data.</text>
</comment>
<proteinExistence type="predicted"/>
<gene>
    <name evidence="7" type="ORF">BI198_08740</name>
</gene>
<feature type="transmembrane region" description="Helical" evidence="6">
    <location>
        <begin position="198"/>
        <end position="215"/>
    </location>
</feature>
<protein>
    <submittedName>
        <fullName evidence="7">Lysine transporter LysE</fullName>
    </submittedName>
</protein>
<dbReference type="PANTHER" id="PTHR30086:SF20">
    <property type="entry name" value="ARGININE EXPORTER PROTEIN ARGO-RELATED"/>
    <property type="match status" value="1"/>
</dbReference>